<dbReference type="EMBL" id="JASCZI010000163">
    <property type="protein sequence ID" value="MED6109547.1"/>
    <property type="molecule type" value="Genomic_DNA"/>
</dbReference>
<sequence>MENGKDNDSGKPRGNFIIDGGGNDDSFQFVYFLRLLNCSYLFNLFLFSLSIALHYAQERLSFGFHLGGRLVQYSGNI</sequence>
<evidence type="ECO:0008006" key="4">
    <source>
        <dbReference type="Google" id="ProtNLM"/>
    </source>
</evidence>
<proteinExistence type="predicted"/>
<organism evidence="2 3">
    <name type="scientific">Stylosanthes scabra</name>
    <dbReference type="NCBI Taxonomy" id="79078"/>
    <lineage>
        <taxon>Eukaryota</taxon>
        <taxon>Viridiplantae</taxon>
        <taxon>Streptophyta</taxon>
        <taxon>Embryophyta</taxon>
        <taxon>Tracheophyta</taxon>
        <taxon>Spermatophyta</taxon>
        <taxon>Magnoliopsida</taxon>
        <taxon>eudicotyledons</taxon>
        <taxon>Gunneridae</taxon>
        <taxon>Pentapetalae</taxon>
        <taxon>rosids</taxon>
        <taxon>fabids</taxon>
        <taxon>Fabales</taxon>
        <taxon>Fabaceae</taxon>
        <taxon>Papilionoideae</taxon>
        <taxon>50 kb inversion clade</taxon>
        <taxon>dalbergioids sensu lato</taxon>
        <taxon>Dalbergieae</taxon>
        <taxon>Pterocarpus clade</taxon>
        <taxon>Stylosanthes</taxon>
    </lineage>
</organism>
<feature type="transmembrane region" description="Helical" evidence="1">
    <location>
        <begin position="31"/>
        <end position="56"/>
    </location>
</feature>
<keyword evidence="1" id="KW-1133">Transmembrane helix</keyword>
<evidence type="ECO:0000313" key="2">
    <source>
        <dbReference type="EMBL" id="MED6109547.1"/>
    </source>
</evidence>
<keyword evidence="1" id="KW-0472">Membrane</keyword>
<reference evidence="2 3" key="1">
    <citation type="journal article" date="2023" name="Plants (Basel)">
        <title>Bridging the Gap: Combining Genomics and Transcriptomics Approaches to Understand Stylosanthes scabra, an Orphan Legume from the Brazilian Caatinga.</title>
        <authorList>
            <person name="Ferreira-Neto J.R.C."/>
            <person name="da Silva M.D."/>
            <person name="Binneck E."/>
            <person name="de Melo N.F."/>
            <person name="da Silva R.H."/>
            <person name="de Melo A.L.T.M."/>
            <person name="Pandolfi V."/>
            <person name="Bustamante F.O."/>
            <person name="Brasileiro-Vidal A.C."/>
            <person name="Benko-Iseppon A.M."/>
        </authorList>
    </citation>
    <scope>NUCLEOTIDE SEQUENCE [LARGE SCALE GENOMIC DNA]</scope>
    <source>
        <tissue evidence="2">Leaves</tissue>
    </source>
</reference>
<evidence type="ECO:0000256" key="1">
    <source>
        <dbReference type="SAM" id="Phobius"/>
    </source>
</evidence>
<name>A0ABU6QCA8_9FABA</name>
<protein>
    <recommendedName>
        <fullName evidence="4">Transmembrane protein</fullName>
    </recommendedName>
</protein>
<keyword evidence="3" id="KW-1185">Reference proteome</keyword>
<evidence type="ECO:0000313" key="3">
    <source>
        <dbReference type="Proteomes" id="UP001341840"/>
    </source>
</evidence>
<gene>
    <name evidence="2" type="ORF">PIB30_034771</name>
</gene>
<dbReference type="Proteomes" id="UP001341840">
    <property type="component" value="Unassembled WGS sequence"/>
</dbReference>
<comment type="caution">
    <text evidence="2">The sequence shown here is derived from an EMBL/GenBank/DDBJ whole genome shotgun (WGS) entry which is preliminary data.</text>
</comment>
<keyword evidence="1" id="KW-0812">Transmembrane</keyword>
<accession>A0ABU6QCA8</accession>